<dbReference type="Proteomes" id="UP001275440">
    <property type="component" value="Unassembled WGS sequence"/>
</dbReference>
<proteinExistence type="inferred from homology"/>
<dbReference type="SUPFAM" id="SSF53850">
    <property type="entry name" value="Periplasmic binding protein-like II"/>
    <property type="match status" value="1"/>
</dbReference>
<organism evidence="4 5">
    <name type="scientific">Rhodococcus zopfii</name>
    <dbReference type="NCBI Taxonomy" id="43772"/>
    <lineage>
        <taxon>Bacteria</taxon>
        <taxon>Bacillati</taxon>
        <taxon>Actinomycetota</taxon>
        <taxon>Actinomycetes</taxon>
        <taxon>Mycobacteriales</taxon>
        <taxon>Nocardiaceae</taxon>
        <taxon>Rhodococcus</taxon>
    </lineage>
</organism>
<keyword evidence="2 3" id="KW-0732">Signal</keyword>
<keyword evidence="5" id="KW-1185">Reference proteome</keyword>
<sequence>MTIRLGRRALAVTSLAAGVTLAVAACGGSDADSVTAQGFPSTLTLAAIPAENSADLQASYDPVIALLERETGAEVEFVQASDYAGVVEGIIAGNVDLAFFGPFAYVVAGVNGADITPLGAVVQESGGQPGYQSYGLARADNAGIDGIEDFAGKDVCFVDPGSTSGFLYPSAGLIQAGVIGSGSESDLTAGLNPVYAGGHDASALAVAAGDCDAGFAFDTMVDETMIASGDLAAGELKTVWKSEMIAGSLFAASNTLGADAVNKLRTLFTEKVNADHLLAEGLCEGECRITDERAWGVVPATDADYDGVREVCDVTGSEKCKG</sequence>
<evidence type="ECO:0000313" key="4">
    <source>
        <dbReference type="EMBL" id="MDV2476293.1"/>
    </source>
</evidence>
<feature type="signal peptide" evidence="3">
    <location>
        <begin position="1"/>
        <end position="24"/>
    </location>
</feature>
<evidence type="ECO:0000256" key="1">
    <source>
        <dbReference type="ARBA" id="ARBA00007162"/>
    </source>
</evidence>
<dbReference type="Pfam" id="PF12974">
    <property type="entry name" value="Phosphonate-bd"/>
    <property type="match status" value="1"/>
</dbReference>
<comment type="caution">
    <text evidence="4">The sequence shown here is derived from an EMBL/GenBank/DDBJ whole genome shotgun (WGS) entry which is preliminary data.</text>
</comment>
<name>A0ABU3WQM9_9NOCA</name>
<dbReference type="PANTHER" id="PTHR35841">
    <property type="entry name" value="PHOSPHONATES-BINDING PERIPLASMIC PROTEIN"/>
    <property type="match status" value="1"/>
</dbReference>
<evidence type="ECO:0000256" key="3">
    <source>
        <dbReference type="SAM" id="SignalP"/>
    </source>
</evidence>
<dbReference type="InterPro" id="IPR005770">
    <property type="entry name" value="PhnD"/>
</dbReference>
<protein>
    <submittedName>
        <fullName evidence="4">Phosphate/phosphite/phosphonate ABC transporter substrate-binding protein</fullName>
    </submittedName>
</protein>
<dbReference type="PANTHER" id="PTHR35841:SF1">
    <property type="entry name" value="PHOSPHONATES-BINDING PERIPLASMIC PROTEIN"/>
    <property type="match status" value="1"/>
</dbReference>
<dbReference type="Gene3D" id="3.40.190.10">
    <property type="entry name" value="Periplasmic binding protein-like II"/>
    <property type="match status" value="2"/>
</dbReference>
<gene>
    <name evidence="4" type="ORF">F8M49_14815</name>
</gene>
<dbReference type="EMBL" id="WBMO01000001">
    <property type="protein sequence ID" value="MDV2476293.1"/>
    <property type="molecule type" value="Genomic_DNA"/>
</dbReference>
<evidence type="ECO:0000256" key="2">
    <source>
        <dbReference type="ARBA" id="ARBA00022729"/>
    </source>
</evidence>
<feature type="chain" id="PRO_5045292413" evidence="3">
    <location>
        <begin position="25"/>
        <end position="322"/>
    </location>
</feature>
<evidence type="ECO:0000313" key="5">
    <source>
        <dbReference type="Proteomes" id="UP001275440"/>
    </source>
</evidence>
<dbReference type="PROSITE" id="PS51257">
    <property type="entry name" value="PROKAR_LIPOPROTEIN"/>
    <property type="match status" value="1"/>
</dbReference>
<comment type="similarity">
    <text evidence="1">Belongs to the phosphate/phosphite/phosphonate binding protein family.</text>
</comment>
<dbReference type="NCBIfam" id="TIGR01098">
    <property type="entry name" value="3A0109s03R"/>
    <property type="match status" value="1"/>
</dbReference>
<accession>A0ABU3WQM9</accession>
<dbReference type="CDD" id="cd01071">
    <property type="entry name" value="PBP2_PhnD_like"/>
    <property type="match status" value="1"/>
</dbReference>
<reference evidence="4 5" key="1">
    <citation type="submission" date="2019-10" db="EMBL/GenBank/DDBJ databases">
        <title>Draft Genome Assembly of Rhodococcus zopfii DSM44189.</title>
        <authorList>
            <person name="Sutton J.M."/>
            <person name="Akob D.M."/>
            <person name="Bushman T.J."/>
        </authorList>
    </citation>
    <scope>NUCLEOTIDE SEQUENCE [LARGE SCALE GENOMIC DNA]</scope>
    <source>
        <strain evidence="4 5">DSM 44189</strain>
    </source>
</reference>